<keyword evidence="8" id="KW-1185">Reference proteome</keyword>
<evidence type="ECO:0000256" key="1">
    <source>
        <dbReference type="ARBA" id="ARBA00004123"/>
    </source>
</evidence>
<accession>A0ABQ7HYD1</accession>
<evidence type="ECO:0000256" key="3">
    <source>
        <dbReference type="ARBA" id="ARBA00022448"/>
    </source>
</evidence>
<dbReference type="PANTHER" id="PTHR11223">
    <property type="entry name" value="EXPORTIN 1/5"/>
    <property type="match status" value="1"/>
</dbReference>
<sequence>MESILNFDAEFNTELFDELIRNAFDSTSPRHSDAEAILVQFQEHPSAWTRVDQILSQSKEPQAQFLALQILEHVIKARWPLFTPDQRSGLKNYVVQAVLFRANQSDKRTGSDALILNKLNIILVEILKKEWPKHWPTFVNDLITASQSMSMEVCRNSLDILRRLNEEIFIFSSITTVRKRMLQNQLCAEFPEIFQLIKTILESARRMNISERLIEATLSALTSFIRCMPTAVDLDTQVVDYVIGYLNSAHSIAALCCLYEIIENGTESGIQHALPIHTSLISFLSLYFSKFNGSSVHKHYTNMDEQEKNFIAKAAILLSSLYEKRLDLLEKEDLNSTLQGLKYLLEFSKIDRVFNLRFWNVFVYKLYSEFPFNKKPVGVLRRTKYNSILNALIEVLVLKMPRPEEVLVVENEYGEIVKEKMVETEKIEQYRLMRSTLFHLSFLTREKIMEYFITRMDAQLQGTEWSWSMLNRVCWSIGCISGAFEESEESSFFVAILKDLLGLCELKIVKDDKAVIASNILYVVGQYHRFLKANERFFKTVVKKLFEFMNEKHEGIQDMACDTFLKIANKCCHNFLTTREGGEVYLIHILKNTNSITRSLEFYQKRIVYEALCVIIAEMKMGTQSYPPQKLVVIDLLFSLFGKSEYNKPDFNILNPNFNISNANREVLKGVSHMLKSYTLCYEKIPDSITPSFTSVFPRLFEVYEKANGENLIKIEIINLFVAVIKGLKFIVDGRIEGFLNSLFERFIFDYKNMQEGVILDLASEIIIYENTNVSNDNILAINRYQFIISTLIQPSIPLVMNGGVIIPSYLKLFHSLINAPSFYSLVFSDQLLFDSIYNSFLYCLTCTRESSDLSISIIRRIFEISYELKNFTFFRKYYLITLENMLGILFDKDSHHGFEEQCSLAEYLMSISDNIGPLDNSGNNWQAINEFINGLFFVSFPNITRDSLELFKIGLKELRGEPLREHIQDFGVKVYEYASDEYLEEEMGLLEERKRICKNVGV</sequence>
<name>A0ABQ7HYD1_9MICR</name>
<dbReference type="SMART" id="SM00913">
    <property type="entry name" value="IBN_N"/>
    <property type="match status" value="1"/>
</dbReference>
<keyword evidence="4" id="KW-0653">Protein transport</keyword>
<evidence type="ECO:0000256" key="2">
    <source>
        <dbReference type="ARBA" id="ARBA00009466"/>
    </source>
</evidence>
<dbReference type="Pfam" id="PF18784">
    <property type="entry name" value="CRM1_repeat_2"/>
    <property type="match status" value="1"/>
</dbReference>
<keyword evidence="5" id="KW-0539">Nucleus</keyword>
<dbReference type="InterPro" id="IPR001494">
    <property type="entry name" value="Importin-beta_N"/>
</dbReference>
<evidence type="ECO:0000259" key="6">
    <source>
        <dbReference type="PROSITE" id="PS50166"/>
    </source>
</evidence>
<dbReference type="SMART" id="SM01102">
    <property type="entry name" value="CRM1_C"/>
    <property type="match status" value="1"/>
</dbReference>
<protein>
    <submittedName>
        <fullName evidence="7">Exportin-1</fullName>
    </submittedName>
</protein>
<feature type="domain" description="Importin N-terminal" evidence="6">
    <location>
        <begin position="34"/>
        <end position="100"/>
    </location>
</feature>
<dbReference type="Proteomes" id="UP001516464">
    <property type="component" value="Unassembled WGS sequence"/>
</dbReference>
<evidence type="ECO:0000313" key="7">
    <source>
        <dbReference type="EMBL" id="KAF7683118.1"/>
    </source>
</evidence>
<dbReference type="Pfam" id="PF08389">
    <property type="entry name" value="Xpo1"/>
    <property type="match status" value="1"/>
</dbReference>
<dbReference type="InterPro" id="IPR011989">
    <property type="entry name" value="ARM-like"/>
</dbReference>
<comment type="similarity">
    <text evidence="2">Belongs to the exportin family.</text>
</comment>
<dbReference type="Pfam" id="PF18787">
    <property type="entry name" value="CRM1_repeat_3"/>
    <property type="match status" value="1"/>
</dbReference>
<proteinExistence type="inferred from homology"/>
<keyword evidence="3" id="KW-0813">Transport</keyword>
<reference evidence="7 8" key="1">
    <citation type="submission" date="2019-01" db="EMBL/GenBank/DDBJ databases">
        <title>Genomes sequencing and comparative genomics of infectious freshwater microsporidia, Cucumispora dikerogammari and Thelohania contejeani.</title>
        <authorList>
            <person name="Cormier A."/>
            <person name="Giraud I."/>
            <person name="Wattier R."/>
            <person name="Teixeira M."/>
            <person name="Grandjean F."/>
            <person name="Rigaud T."/>
            <person name="Cordaux R."/>
        </authorList>
    </citation>
    <scope>NUCLEOTIDE SEQUENCE [LARGE SCALE GENOMIC DNA]</scope>
    <source>
        <strain evidence="7">T1</strain>
        <tissue evidence="7">Spores</tissue>
    </source>
</reference>
<dbReference type="InterPro" id="IPR016024">
    <property type="entry name" value="ARM-type_fold"/>
</dbReference>
<dbReference type="InterPro" id="IPR041235">
    <property type="entry name" value="Exp1_repeat_2"/>
</dbReference>
<dbReference type="EMBL" id="SBIQ01000127">
    <property type="protein sequence ID" value="KAF7683118.1"/>
    <property type="molecule type" value="Genomic_DNA"/>
</dbReference>
<dbReference type="SUPFAM" id="SSF48371">
    <property type="entry name" value="ARM repeat"/>
    <property type="match status" value="1"/>
</dbReference>
<dbReference type="InterPro" id="IPR014877">
    <property type="entry name" value="XPO1_C_dom"/>
</dbReference>
<comment type="subcellular location">
    <subcellularLocation>
        <location evidence="1">Nucleus</location>
    </subcellularLocation>
</comment>
<dbReference type="Pfam" id="PF03810">
    <property type="entry name" value="IBN_N"/>
    <property type="match status" value="1"/>
</dbReference>
<dbReference type="InterPro" id="IPR013598">
    <property type="entry name" value="Exportin-1/Importin-b-like"/>
</dbReference>
<comment type="caution">
    <text evidence="7">The sequence shown here is derived from an EMBL/GenBank/DDBJ whole genome shotgun (WGS) entry which is preliminary data.</text>
</comment>
<dbReference type="InterPro" id="IPR045065">
    <property type="entry name" value="XPO1/5"/>
</dbReference>
<evidence type="ECO:0000256" key="4">
    <source>
        <dbReference type="ARBA" id="ARBA00022927"/>
    </source>
</evidence>
<organism evidence="7 8">
    <name type="scientific">Astathelohania contejeani</name>
    <dbReference type="NCBI Taxonomy" id="164912"/>
    <lineage>
        <taxon>Eukaryota</taxon>
        <taxon>Fungi</taxon>
        <taxon>Fungi incertae sedis</taxon>
        <taxon>Microsporidia</taxon>
        <taxon>Astathelohaniidae</taxon>
        <taxon>Astathelohania</taxon>
    </lineage>
</organism>
<evidence type="ECO:0000313" key="8">
    <source>
        <dbReference type="Proteomes" id="UP001516464"/>
    </source>
</evidence>
<dbReference type="InterPro" id="IPR040485">
    <property type="entry name" value="XPO1_repeat_3"/>
</dbReference>
<dbReference type="PANTHER" id="PTHR11223:SF2">
    <property type="entry name" value="EXPORTIN-1"/>
    <property type="match status" value="1"/>
</dbReference>
<evidence type="ECO:0000256" key="5">
    <source>
        <dbReference type="ARBA" id="ARBA00023242"/>
    </source>
</evidence>
<dbReference type="Pfam" id="PF08767">
    <property type="entry name" value="CRM1_C"/>
    <property type="match status" value="1"/>
</dbReference>
<dbReference type="PROSITE" id="PS50166">
    <property type="entry name" value="IMPORTIN_B_NT"/>
    <property type="match status" value="1"/>
</dbReference>
<dbReference type="Gene3D" id="1.25.10.10">
    <property type="entry name" value="Leucine-rich Repeat Variant"/>
    <property type="match status" value="1"/>
</dbReference>
<gene>
    <name evidence="7" type="primary">Xpo1</name>
    <name evidence="7" type="ORF">TCON_1667</name>
</gene>